<dbReference type="PROSITE" id="PS50932">
    <property type="entry name" value="HTH_LACI_2"/>
    <property type="match status" value="1"/>
</dbReference>
<dbReference type="Gene3D" id="1.10.260.40">
    <property type="entry name" value="lambda repressor-like DNA-binding domains"/>
    <property type="match status" value="1"/>
</dbReference>
<dbReference type="InterPro" id="IPR000843">
    <property type="entry name" value="HTH_LacI"/>
</dbReference>
<dbReference type="PROSITE" id="PS00356">
    <property type="entry name" value="HTH_LACI_1"/>
    <property type="match status" value="1"/>
</dbReference>
<feature type="domain" description="HTH lacI-type" evidence="4">
    <location>
        <begin position="12"/>
        <end position="66"/>
    </location>
</feature>
<protein>
    <submittedName>
        <fullName evidence="5">LacI family transcriptional regulator</fullName>
    </submittedName>
</protein>
<reference evidence="5" key="1">
    <citation type="submission" date="2022-08" db="EMBL/GenBank/DDBJ databases">
        <title>Reclassification of Massilia species as members of the genera Telluria, Duganella, Pseudoduganella, Mokoshia gen. nov. and Zemynaea gen. nov. using orthogonal and non-orthogonal genome-based approaches.</title>
        <authorList>
            <person name="Bowman J.P."/>
        </authorList>
    </citation>
    <scope>NUCLEOTIDE SEQUENCE</scope>
    <source>
        <strain evidence="5">LMG 11547</strain>
    </source>
</reference>
<evidence type="ECO:0000256" key="3">
    <source>
        <dbReference type="ARBA" id="ARBA00023163"/>
    </source>
</evidence>
<dbReference type="PANTHER" id="PTHR30146">
    <property type="entry name" value="LACI-RELATED TRANSCRIPTIONAL REPRESSOR"/>
    <property type="match status" value="1"/>
</dbReference>
<dbReference type="Gene3D" id="3.40.50.2300">
    <property type="match status" value="2"/>
</dbReference>
<keyword evidence="2" id="KW-0238">DNA-binding</keyword>
<evidence type="ECO:0000313" key="5">
    <source>
        <dbReference type="EMBL" id="MCS0631113.1"/>
    </source>
</evidence>
<keyword evidence="1" id="KW-0805">Transcription regulation</keyword>
<keyword evidence="3" id="KW-0804">Transcription</keyword>
<dbReference type="PANTHER" id="PTHR30146:SF153">
    <property type="entry name" value="LACTOSE OPERON REPRESSOR"/>
    <property type="match status" value="1"/>
</dbReference>
<dbReference type="InterPro" id="IPR028082">
    <property type="entry name" value="Peripla_BP_I"/>
</dbReference>
<dbReference type="InterPro" id="IPR010982">
    <property type="entry name" value="Lambda_DNA-bd_dom_sf"/>
</dbReference>
<organism evidence="5 6">
    <name type="scientific">Telluria mixta</name>
    <dbReference type="NCBI Taxonomy" id="34071"/>
    <lineage>
        <taxon>Bacteria</taxon>
        <taxon>Pseudomonadati</taxon>
        <taxon>Pseudomonadota</taxon>
        <taxon>Betaproteobacteria</taxon>
        <taxon>Burkholderiales</taxon>
        <taxon>Oxalobacteraceae</taxon>
        <taxon>Telluria group</taxon>
        <taxon>Telluria</taxon>
    </lineage>
</organism>
<evidence type="ECO:0000313" key="6">
    <source>
        <dbReference type="Proteomes" id="UP001165263"/>
    </source>
</evidence>
<dbReference type="Proteomes" id="UP001165263">
    <property type="component" value="Unassembled WGS sequence"/>
</dbReference>
<comment type="caution">
    <text evidence="5">The sequence shown here is derived from an EMBL/GenBank/DDBJ whole genome shotgun (WGS) entry which is preliminary data.</text>
</comment>
<dbReference type="Pfam" id="PF00356">
    <property type="entry name" value="LacI"/>
    <property type="match status" value="1"/>
</dbReference>
<dbReference type="InterPro" id="IPR046335">
    <property type="entry name" value="LacI/GalR-like_sensor"/>
</dbReference>
<evidence type="ECO:0000259" key="4">
    <source>
        <dbReference type="PROSITE" id="PS50932"/>
    </source>
</evidence>
<sequence length="365" mass="38724">MKRPAAGSPARPTMSDVAALAGVSPITVSRVMNGNGRVDARTRTRVDDAMASLRYAPNREARRLAGRKAIRIGVLYGSRFTGDLGQFLIGLSNQANVESTQVLVERCESADEEATRLASLIASGVDGIILTPLADTGHALAVVAAADIPTVAVGCGPTDPRVGTVGIDDDRAAYQMTRHLLSLGHRRIGVITGSPDDVMVARRLAGHRFALDAMGVARDDALLVTGTSSYRCGLAAAGCLLDLANAPTAIFATSDDLAAATVAAAQRRGLDIPGDLTVTGFGDGMLATTIWPALTTIRQPSAEMARAAVRSLVRDVYRMHRGVERTPEHLRIDYELMRRQSDAAPRVRPQQSWEMAVEAGTLHLI</sequence>
<dbReference type="SUPFAM" id="SSF47413">
    <property type="entry name" value="lambda repressor-like DNA-binding domains"/>
    <property type="match status" value="1"/>
</dbReference>
<keyword evidence="6" id="KW-1185">Reference proteome</keyword>
<gene>
    <name evidence="5" type="ORF">NX786_17400</name>
</gene>
<dbReference type="SMART" id="SM00354">
    <property type="entry name" value="HTH_LACI"/>
    <property type="match status" value="1"/>
</dbReference>
<name>A0ABT2C156_9BURK</name>
<dbReference type="RefSeq" id="WP_259450198.1">
    <property type="nucleotide sequence ID" value="NZ_CP119520.1"/>
</dbReference>
<proteinExistence type="predicted"/>
<evidence type="ECO:0000256" key="1">
    <source>
        <dbReference type="ARBA" id="ARBA00023015"/>
    </source>
</evidence>
<dbReference type="SUPFAM" id="SSF53822">
    <property type="entry name" value="Periplasmic binding protein-like I"/>
    <property type="match status" value="1"/>
</dbReference>
<accession>A0ABT2C156</accession>
<dbReference type="Pfam" id="PF13377">
    <property type="entry name" value="Peripla_BP_3"/>
    <property type="match status" value="1"/>
</dbReference>
<dbReference type="CDD" id="cd01392">
    <property type="entry name" value="HTH_LacI"/>
    <property type="match status" value="1"/>
</dbReference>
<dbReference type="EMBL" id="JANUHC010000006">
    <property type="protein sequence ID" value="MCS0631113.1"/>
    <property type="molecule type" value="Genomic_DNA"/>
</dbReference>
<evidence type="ECO:0000256" key="2">
    <source>
        <dbReference type="ARBA" id="ARBA00023125"/>
    </source>
</evidence>